<evidence type="ECO:0000313" key="4">
    <source>
        <dbReference type="Proteomes" id="UP000189513"/>
    </source>
</evidence>
<dbReference type="AlphaFoldDB" id="A0A061BBQ7"/>
<dbReference type="EMBL" id="LK052899">
    <property type="protein sequence ID" value="CDR44369.1"/>
    <property type="molecule type" value="Genomic_DNA"/>
</dbReference>
<dbReference type="Gene3D" id="3.40.50.1010">
    <property type="entry name" value="5'-nuclease"/>
    <property type="match status" value="1"/>
</dbReference>
<feature type="region of interest" description="Disordered" evidence="1">
    <location>
        <begin position="238"/>
        <end position="268"/>
    </location>
</feature>
<feature type="compositionally biased region" description="Basic residues" evidence="1">
    <location>
        <begin position="242"/>
        <end position="251"/>
    </location>
</feature>
<reference evidence="4" key="2">
    <citation type="journal article" date="2017" name="Genome Announc.">
        <title>Genome sequences of Cyberlindnera fabianii 65, Pichia kudriavzevii 129, and Saccharomyces cerevisiae 131 isolated from fermented masau fruits in Zimbabwe.</title>
        <authorList>
            <person name="van Rijswijck I.M.H."/>
            <person name="Derks M.F.L."/>
            <person name="Abee T."/>
            <person name="de Ridder D."/>
            <person name="Smid E.J."/>
        </authorList>
    </citation>
    <scope>NUCLEOTIDE SEQUENCE [LARGE SCALE GENOMIC DNA]</scope>
    <source>
        <strain evidence="4">65</strain>
    </source>
</reference>
<dbReference type="EMBL" id="MPUK01000008">
    <property type="protein sequence ID" value="ONH66249.1"/>
    <property type="molecule type" value="Genomic_DNA"/>
</dbReference>
<dbReference type="Proteomes" id="UP000189513">
    <property type="component" value="Unassembled WGS sequence"/>
</dbReference>
<dbReference type="OrthoDB" id="5361617at2759"/>
<protein>
    <submittedName>
        <fullName evidence="2">CYFA0S14e02300g1_1</fullName>
    </submittedName>
    <submittedName>
        <fullName evidence="3">Nonsense-mediated decay protein 4</fullName>
    </submittedName>
</protein>
<dbReference type="VEuPathDB" id="FungiDB:BON22_3927"/>
<evidence type="ECO:0000313" key="2">
    <source>
        <dbReference type="EMBL" id="CDR44369.1"/>
    </source>
</evidence>
<gene>
    <name evidence="3" type="ORF">BON22_3927</name>
    <name evidence="2" type="ORF">CYFA0S_14e02300g</name>
</gene>
<keyword evidence="4" id="KW-1185">Reference proteome</keyword>
<name>A0A061BBQ7_CYBFA</name>
<dbReference type="OMA" id="PTYTLKE"/>
<accession>A0A061BBQ7</accession>
<evidence type="ECO:0000313" key="3">
    <source>
        <dbReference type="EMBL" id="ONH66249.1"/>
    </source>
</evidence>
<proteinExistence type="predicted"/>
<evidence type="ECO:0000256" key="1">
    <source>
        <dbReference type="SAM" id="MobiDB-lite"/>
    </source>
</evidence>
<reference evidence="3" key="3">
    <citation type="submission" date="2017-01" db="EMBL/GenBank/DDBJ databases">
        <authorList>
            <person name="Mah S.A."/>
            <person name="Swanson W.J."/>
            <person name="Moy G.W."/>
            <person name="Vacquier V.D."/>
        </authorList>
    </citation>
    <scope>NUCLEOTIDE SEQUENCE [LARGE SCALE GENOMIC DNA]</scope>
    <source>
        <strain evidence="3">65</strain>
    </source>
</reference>
<sequence>MPHSDTGSTAYFVLDVSALSKGLGNIRKWLETENSDTNLVLWIPSYTIHELDYQKKGLSIAASNARESIRLIEKVVTRDNRNKSSCKMLIETPDEAGPKWKDCMRYKVRAPRIHEFPKSKRGSNPQSTMVPVTMSETEAFKLAESHSDTLPTGDDGSDERAQLPARYRFLLRPLIKKVHLDPQNWIFVTEDQTTRIWCESFRIPCINVSEADAILFHAHGTSSAETITTDFGKISINEAGKKSRRSKKNKKSSQPGIGLSAKPVNHVPQEVKLESFDTMEYAPRGKGDLWVP</sequence>
<organism evidence="2">
    <name type="scientific">Cyberlindnera fabianii</name>
    <name type="common">Yeast</name>
    <name type="synonym">Hansenula fabianii</name>
    <dbReference type="NCBI Taxonomy" id="36022"/>
    <lineage>
        <taxon>Eukaryota</taxon>
        <taxon>Fungi</taxon>
        <taxon>Dikarya</taxon>
        <taxon>Ascomycota</taxon>
        <taxon>Saccharomycotina</taxon>
        <taxon>Saccharomycetes</taxon>
        <taxon>Phaffomycetales</taxon>
        <taxon>Phaffomycetaceae</taxon>
        <taxon>Cyberlindnera</taxon>
    </lineage>
</organism>
<reference evidence="2" key="1">
    <citation type="journal article" date="2014" name="Genome Announc.">
        <title>Genome sequence of the yeast Cyberlindnera fabianii (Hansenula fabianii).</title>
        <authorList>
            <person name="Freel K.C."/>
            <person name="Sarilar V."/>
            <person name="Neuveglise C."/>
            <person name="Devillers H."/>
            <person name="Friedrich A."/>
            <person name="Schacherer J."/>
        </authorList>
    </citation>
    <scope>NUCLEOTIDE SEQUENCE</scope>
    <source>
        <strain evidence="2">YJS4271</strain>
    </source>
</reference>